<dbReference type="Gene3D" id="3.40.50.12500">
    <property type="match status" value="1"/>
</dbReference>
<proteinExistence type="predicted"/>
<organism evidence="1 2">
    <name type="scientific">Oceanibaculum pacificum</name>
    <dbReference type="NCBI Taxonomy" id="580166"/>
    <lineage>
        <taxon>Bacteria</taxon>
        <taxon>Pseudomonadati</taxon>
        <taxon>Pseudomonadota</taxon>
        <taxon>Alphaproteobacteria</taxon>
        <taxon>Rhodospirillales</taxon>
        <taxon>Oceanibaculaceae</taxon>
        <taxon>Oceanibaculum</taxon>
    </lineage>
</organism>
<dbReference type="InterPro" id="IPR026286">
    <property type="entry name" value="MaiA/AMDase"/>
</dbReference>
<gene>
    <name evidence="1" type="ORF">AUP43_11785</name>
</gene>
<accession>A0A154VVW1</accession>
<evidence type="ECO:0000313" key="1">
    <source>
        <dbReference type="EMBL" id="KZD05348.1"/>
    </source>
</evidence>
<dbReference type="STRING" id="580166.AUP43_11785"/>
<protein>
    <submittedName>
        <fullName evidence="1">Asp/Glu racemase</fullName>
    </submittedName>
</protein>
<name>A0A154VVW1_9PROT</name>
<dbReference type="Pfam" id="PF17645">
    <property type="entry name" value="Amdase"/>
    <property type="match status" value="1"/>
</dbReference>
<comment type="caution">
    <text evidence="1">The sequence shown here is derived from an EMBL/GenBank/DDBJ whole genome shotgun (WGS) entry which is preliminary data.</text>
</comment>
<dbReference type="Proteomes" id="UP000076400">
    <property type="component" value="Unassembled WGS sequence"/>
</dbReference>
<dbReference type="EMBL" id="LPXN01000131">
    <property type="protein sequence ID" value="KZD05348.1"/>
    <property type="molecule type" value="Genomic_DNA"/>
</dbReference>
<keyword evidence="2" id="KW-1185">Reference proteome</keyword>
<dbReference type="PANTHER" id="PTHR40267">
    <property type="entry name" value="BLR3294 PROTEIN"/>
    <property type="match status" value="1"/>
</dbReference>
<dbReference type="AlphaFoldDB" id="A0A154VVW1"/>
<dbReference type="PIRSF" id="PIRSF015736">
    <property type="entry name" value="MI"/>
    <property type="match status" value="1"/>
</dbReference>
<dbReference type="InterPro" id="IPR053714">
    <property type="entry name" value="Iso_Racemase_Enz_sf"/>
</dbReference>
<reference evidence="1 2" key="1">
    <citation type="submission" date="2015-12" db="EMBL/GenBank/DDBJ databases">
        <title>Genome sequence of Oceanibaculum pacificum MCCC 1A02656.</title>
        <authorList>
            <person name="Lu L."/>
            <person name="Lai Q."/>
            <person name="Shao Z."/>
            <person name="Qian P."/>
        </authorList>
    </citation>
    <scope>NUCLEOTIDE SEQUENCE [LARGE SCALE GENOMIC DNA]</scope>
    <source>
        <strain evidence="1 2">MCCC 1A02656</strain>
    </source>
</reference>
<dbReference type="PANTHER" id="PTHR40267:SF1">
    <property type="entry name" value="BLR3294 PROTEIN"/>
    <property type="match status" value="1"/>
</dbReference>
<evidence type="ECO:0000313" key="2">
    <source>
        <dbReference type="Proteomes" id="UP000076400"/>
    </source>
</evidence>
<sequence>MHSDAANVQGSGADLINLEHLPFQTDGGIGSRAAVGLLVLETDQTIEDEFRAIWPRDGVALYAARLHNDVIITPEKLLQMQAEIPPAAKLLPFMTDFKAIAFACTSGALVIGEDKVAALIHSVKPGVKVTDPVTAARAAISSMGVKRVALLTPYVKEINERLRDSLVARGLDIPVMGSFNEADDDVVARITPDAIRDAIVEIGSRPECDGVFVSCTSLRVAKIAEEAEALIGKPVTSSNHALAWHMLRLAGIEDEIPGFGRLFRTQLKA</sequence>